<keyword evidence="2" id="KW-1185">Reference proteome</keyword>
<evidence type="ECO:0000313" key="1">
    <source>
        <dbReference type="EMBL" id="ONG37359.1"/>
    </source>
</evidence>
<reference evidence="1 2" key="1">
    <citation type="submission" date="2016-10" db="EMBL/GenBank/DDBJ databases">
        <title>Draft Genome sequence of Alkanindiges sp. strain H1.</title>
        <authorList>
            <person name="Subhash Y."/>
            <person name="Lee S."/>
        </authorList>
    </citation>
    <scope>NUCLEOTIDE SEQUENCE [LARGE SCALE GENOMIC DNA]</scope>
    <source>
        <strain evidence="1 2">H1</strain>
    </source>
</reference>
<organism evidence="1 2">
    <name type="scientific">Alkanindiges hydrocarboniclasticus</name>
    <dbReference type="NCBI Taxonomy" id="1907941"/>
    <lineage>
        <taxon>Bacteria</taxon>
        <taxon>Pseudomonadati</taxon>
        <taxon>Pseudomonadota</taxon>
        <taxon>Gammaproteobacteria</taxon>
        <taxon>Moraxellales</taxon>
        <taxon>Moraxellaceae</taxon>
        <taxon>Alkanindiges</taxon>
    </lineage>
</organism>
<dbReference type="EMBL" id="MLCN01000055">
    <property type="protein sequence ID" value="ONG37359.1"/>
    <property type="molecule type" value="Genomic_DNA"/>
</dbReference>
<evidence type="ECO:0000313" key="2">
    <source>
        <dbReference type="Proteomes" id="UP000192132"/>
    </source>
</evidence>
<proteinExistence type="predicted"/>
<dbReference type="STRING" id="1907941.BKE30_14605"/>
<dbReference type="Proteomes" id="UP000192132">
    <property type="component" value="Unassembled WGS sequence"/>
</dbReference>
<sequence>MESNKATFRDGTGAIKWVLDLSVFFLQDKATIWDGRVWPVKDYWVNWDLIANNKFLAIKPSIVIMWLNGF</sequence>
<gene>
    <name evidence="1" type="ORF">BKE30_14605</name>
</gene>
<name>A0A1S8CRL2_9GAMM</name>
<comment type="caution">
    <text evidence="1">The sequence shown here is derived from an EMBL/GenBank/DDBJ whole genome shotgun (WGS) entry which is preliminary data.</text>
</comment>
<accession>A0A1S8CRL2</accession>
<dbReference type="AlphaFoldDB" id="A0A1S8CRL2"/>
<protein>
    <submittedName>
        <fullName evidence="1">Uncharacterized protein</fullName>
    </submittedName>
</protein>